<protein>
    <submittedName>
        <fullName evidence="1">Uncharacterized protein</fullName>
    </submittedName>
</protein>
<gene>
    <name evidence="1" type="ORF">F4695_000965</name>
</gene>
<organism evidence="1 2">
    <name type="scientific">Rhizobium soli</name>
    <dbReference type="NCBI Taxonomy" id="424798"/>
    <lineage>
        <taxon>Bacteria</taxon>
        <taxon>Pseudomonadati</taxon>
        <taxon>Pseudomonadota</taxon>
        <taxon>Alphaproteobacteria</taxon>
        <taxon>Hyphomicrobiales</taxon>
        <taxon>Rhizobiaceae</taxon>
        <taxon>Rhizobium/Agrobacterium group</taxon>
        <taxon>Rhizobium</taxon>
    </lineage>
</organism>
<reference evidence="1 2" key="1">
    <citation type="submission" date="2020-08" db="EMBL/GenBank/DDBJ databases">
        <title>The Agave Microbiome: Exploring the role of microbial communities in plant adaptations to desert environments.</title>
        <authorList>
            <person name="Partida-Martinez L.P."/>
        </authorList>
    </citation>
    <scope>NUCLEOTIDE SEQUENCE [LARGE SCALE GENOMIC DNA]</scope>
    <source>
        <strain evidence="1 2">AS3.12</strain>
    </source>
</reference>
<evidence type="ECO:0000313" key="2">
    <source>
        <dbReference type="Proteomes" id="UP000585437"/>
    </source>
</evidence>
<evidence type="ECO:0000313" key="1">
    <source>
        <dbReference type="EMBL" id="MBB6507633.1"/>
    </source>
</evidence>
<dbReference type="Proteomes" id="UP000585437">
    <property type="component" value="Unassembled WGS sequence"/>
</dbReference>
<sequence length="53" mass="5595">MQIGIAAEEAMHRFRDFDRDALVHGRNPYGGAIYTTAPPCSPAAALAAPAVIL</sequence>
<name>A0A7X0MSN7_9HYPH</name>
<dbReference type="EMBL" id="JACHBU010000002">
    <property type="protein sequence ID" value="MBB6507633.1"/>
    <property type="molecule type" value="Genomic_DNA"/>
</dbReference>
<proteinExistence type="predicted"/>
<keyword evidence="2" id="KW-1185">Reference proteome</keyword>
<dbReference type="AlphaFoldDB" id="A0A7X0MSN7"/>
<comment type="caution">
    <text evidence="1">The sequence shown here is derived from an EMBL/GenBank/DDBJ whole genome shotgun (WGS) entry which is preliminary data.</text>
</comment>
<accession>A0A7X0MSN7</accession>